<comment type="catalytic activity">
    <reaction evidence="6">
        <text>a [peptide]-C-terminal glycine + 2 L-ascorbate + O2 = a [peptide]-C-terminal (2S)-2-hydroxyglycine + 2 monodehydro-L-ascorbate radical + H2O</text>
        <dbReference type="Rhea" id="RHEA:21452"/>
        <dbReference type="Rhea" id="RHEA-COMP:13486"/>
        <dbReference type="Rhea" id="RHEA-COMP:15321"/>
        <dbReference type="ChEBI" id="CHEBI:15377"/>
        <dbReference type="ChEBI" id="CHEBI:15379"/>
        <dbReference type="ChEBI" id="CHEBI:38290"/>
        <dbReference type="ChEBI" id="CHEBI:59513"/>
        <dbReference type="ChEBI" id="CHEBI:137000"/>
        <dbReference type="ChEBI" id="CHEBI:142768"/>
        <dbReference type="EC" id="1.14.17.3"/>
    </reaction>
</comment>
<reference evidence="12 13" key="1">
    <citation type="submission" date="2024-11" db="EMBL/GenBank/DDBJ databases">
        <title>Adaptive evolution of stress response genes in parasites aligns with host niche diversity.</title>
        <authorList>
            <person name="Hahn C."/>
            <person name="Resl P."/>
        </authorList>
    </citation>
    <scope>NUCLEOTIDE SEQUENCE [LARGE SCALE GENOMIC DNA]</scope>
    <source>
        <strain evidence="12">EGGRZ-B1_66</strain>
        <tissue evidence="12">Body</tissue>
    </source>
</reference>
<dbReference type="EMBL" id="JBJKFK010000917">
    <property type="protein sequence ID" value="KAL3314741.1"/>
    <property type="molecule type" value="Genomic_DNA"/>
</dbReference>
<name>A0ABD2Q7M0_9PLAT</name>
<dbReference type="InterPro" id="IPR036939">
    <property type="entry name" value="Cu2_ascorb_mOase_N_sf"/>
</dbReference>
<keyword evidence="8" id="KW-0862">Zinc</keyword>
<evidence type="ECO:0000256" key="3">
    <source>
        <dbReference type="ARBA" id="ARBA00022729"/>
    </source>
</evidence>
<feature type="disulfide bond" evidence="9">
    <location>
        <begin position="47"/>
        <end position="62"/>
    </location>
</feature>
<evidence type="ECO:0000256" key="9">
    <source>
        <dbReference type="PIRSR" id="PIRSR600720-3"/>
    </source>
</evidence>
<feature type="disulfide bond" evidence="9">
    <location>
        <begin position="156"/>
        <end position="263"/>
    </location>
</feature>
<feature type="binding site" evidence="8">
    <location>
        <position position="172"/>
    </location>
    <ligand>
        <name>Cu(2+)</name>
        <dbReference type="ChEBI" id="CHEBI:29036"/>
        <label>1</label>
        <note>catalytic</note>
    </ligand>
</feature>
<feature type="binding site" evidence="8">
    <location>
        <position position="104"/>
    </location>
    <ligand>
        <name>Cu(2+)</name>
        <dbReference type="ChEBI" id="CHEBI:29036"/>
        <label>1</label>
        <note>catalytic</note>
    </ligand>
</feature>
<dbReference type="Proteomes" id="UP001626550">
    <property type="component" value="Unassembled WGS sequence"/>
</dbReference>
<accession>A0ABD2Q7M0</accession>
<comment type="cofactor">
    <cofactor evidence="8">
        <name>Cu(2+)</name>
        <dbReference type="ChEBI" id="CHEBI:29036"/>
    </cofactor>
    <text evidence="8">Binds 2 Cu(2+) ions per subunit.</text>
</comment>
<evidence type="ECO:0000256" key="4">
    <source>
        <dbReference type="ARBA" id="ARBA00023157"/>
    </source>
</evidence>
<dbReference type="EC" id="1.14.17.3" evidence="1"/>
<dbReference type="InterPro" id="IPR000720">
    <property type="entry name" value="PHM/PAL"/>
</dbReference>
<feature type="binding site" evidence="8">
    <location>
        <position position="352"/>
    </location>
    <ligand>
        <name>Ca(2+)</name>
        <dbReference type="ChEBI" id="CHEBI:29108"/>
        <note>structural</note>
    </ligand>
</feature>
<keyword evidence="4 9" id="KW-1015">Disulfide bond</keyword>
<sequence length="489" mass="54819">MPGAQPTRPDQYICARIPYTSSEPTYITGFIPRANFSVVHHMMLLSCHDPVGLTEIVSPTSCDMPCVNIIYVWANNAPQLELPTGVSFAMGPGTDIQSLVFQIHYKSALAYKDSFTSIELRTSPHPTPRSAGVYLLYANEGRIPPDQDHVNIDLSCKFDATRPITVFAMRTHAHALGRAVSGYLMPNGGSQLQFLGRGNPQWPQAFYSPKQLDDVIMARCMYDSKGMKRTTSMGSTHEDEMCNLYLMFHTRAGDMLSESQTSCGSNNYPQVWSYAPADASDYASKTMPSSSQMRQERENPKISDRSAFEIDLVLEEERTSQNISAEQRVFLKYALNWNVIASNMQLGQVSDVGFLAPNSLLVLHRGSNVWDWKAFNSQNLYTRPSDRKVEFALLIVEPTSGVVQQRLFNDTFLLPHSFTFQFDTYGQPTHIWFTDVALHQALRFPWTPSNFASKIEPDLVLGTRSQPGTDRDHFCQPSSVALAPDVSHD</sequence>
<protein>
    <recommendedName>
        <fullName evidence="1">peptidylglycine monooxygenase</fullName>
        <ecNumber evidence="1">1.14.17.3</ecNumber>
    </recommendedName>
</protein>
<dbReference type="Gene3D" id="2.120.10.30">
    <property type="entry name" value="TolB, C-terminal domain"/>
    <property type="match status" value="1"/>
</dbReference>
<dbReference type="PANTHER" id="PTHR10680:SF14">
    <property type="entry name" value="PEPTIDYL-GLYCINE ALPHA-AMIDATING MONOOXYGENASE"/>
    <property type="match status" value="1"/>
</dbReference>
<feature type="domain" description="Copper type II ascorbate-dependent monooxygenase N-terminal" evidence="10">
    <location>
        <begin position="5"/>
        <end position="107"/>
    </location>
</feature>
<dbReference type="PANTHER" id="PTHR10680">
    <property type="entry name" value="PEPTIDYL-GLYCINE ALPHA-AMIDATING MONOOXYGENASE"/>
    <property type="match status" value="1"/>
</dbReference>
<feature type="binding site" evidence="8">
    <location>
        <position position="40"/>
    </location>
    <ligand>
        <name>Cu(2+)</name>
        <dbReference type="ChEBI" id="CHEBI:29036"/>
        <label>1</label>
        <note>catalytic</note>
    </ligand>
</feature>
<proteinExistence type="predicted"/>
<dbReference type="AlphaFoldDB" id="A0ABD2Q7M0"/>
<organism evidence="12 13">
    <name type="scientific">Cichlidogyrus casuarinus</name>
    <dbReference type="NCBI Taxonomy" id="1844966"/>
    <lineage>
        <taxon>Eukaryota</taxon>
        <taxon>Metazoa</taxon>
        <taxon>Spiralia</taxon>
        <taxon>Lophotrochozoa</taxon>
        <taxon>Platyhelminthes</taxon>
        <taxon>Monogenea</taxon>
        <taxon>Monopisthocotylea</taxon>
        <taxon>Dactylogyridea</taxon>
        <taxon>Ancyrocephalidae</taxon>
        <taxon>Cichlidogyrus</taxon>
    </lineage>
</organism>
<dbReference type="InterPro" id="IPR011042">
    <property type="entry name" value="6-blade_b-propeller_TolB-like"/>
</dbReference>
<dbReference type="Pfam" id="PF01082">
    <property type="entry name" value="Cu2_monooxygen"/>
    <property type="match status" value="1"/>
</dbReference>
<dbReference type="InterPro" id="IPR014784">
    <property type="entry name" value="Cu2_ascorb_mOase-like_C"/>
</dbReference>
<evidence type="ECO:0000259" key="11">
    <source>
        <dbReference type="Pfam" id="PF03712"/>
    </source>
</evidence>
<evidence type="ECO:0000256" key="5">
    <source>
        <dbReference type="ARBA" id="ARBA00023180"/>
    </source>
</evidence>
<feature type="binding site" evidence="8">
    <location>
        <position position="41"/>
    </location>
    <ligand>
        <name>Cu(2+)</name>
        <dbReference type="ChEBI" id="CHEBI:29036"/>
        <label>1</label>
        <note>catalytic</note>
    </ligand>
</feature>
<evidence type="ECO:0000313" key="12">
    <source>
        <dbReference type="EMBL" id="KAL3314741.1"/>
    </source>
</evidence>
<feature type="disulfide bond" evidence="9">
    <location>
        <begin position="220"/>
        <end position="242"/>
    </location>
</feature>
<dbReference type="PRINTS" id="PR00790">
    <property type="entry name" value="PAMONOXGNASE"/>
</dbReference>
<feature type="binding site" evidence="8">
    <location>
        <position position="241"/>
    </location>
    <ligand>
        <name>Cu(2+)</name>
        <dbReference type="ChEBI" id="CHEBI:29036"/>
        <label>1</label>
        <note>catalytic</note>
    </ligand>
</feature>
<dbReference type="InterPro" id="IPR000323">
    <property type="entry name" value="Cu2_ascorb_mOase_N"/>
</dbReference>
<dbReference type="SUPFAM" id="SSF49742">
    <property type="entry name" value="PHM/PNGase F"/>
    <property type="match status" value="2"/>
</dbReference>
<keyword evidence="2 8" id="KW-0479">Metal-binding</keyword>
<evidence type="ECO:0000256" key="1">
    <source>
        <dbReference type="ARBA" id="ARBA00012689"/>
    </source>
</evidence>
<evidence type="ECO:0000259" key="10">
    <source>
        <dbReference type="Pfam" id="PF01082"/>
    </source>
</evidence>
<dbReference type="GO" id="GO:0046872">
    <property type="term" value="F:metal ion binding"/>
    <property type="evidence" value="ECO:0007669"/>
    <property type="project" value="UniProtKB-KW"/>
</dbReference>
<evidence type="ECO:0000256" key="8">
    <source>
        <dbReference type="PIRSR" id="PIRSR600720-2"/>
    </source>
</evidence>
<dbReference type="InterPro" id="IPR024548">
    <property type="entry name" value="Cu2_monoox_C"/>
</dbReference>
<dbReference type="InterPro" id="IPR008977">
    <property type="entry name" value="PHM/PNGase_F_dom_sf"/>
</dbReference>
<dbReference type="Gene3D" id="2.60.120.310">
    <property type="entry name" value="Copper type II, ascorbate-dependent monooxygenase, N-terminal domain"/>
    <property type="match status" value="1"/>
</dbReference>
<keyword evidence="13" id="KW-1185">Reference proteome</keyword>
<keyword evidence="5" id="KW-0325">Glycoprotein</keyword>
<feature type="binding site" evidence="7">
    <location>
        <position position="365"/>
    </location>
    <ligand>
        <name>a protein</name>
        <dbReference type="ChEBI" id="CHEBI:16541"/>
    </ligand>
    <ligandPart>
        <name>C-terminal Xaa-(2S)-2-hydroxyglycine residue</name>
        <dbReference type="ChEBI" id="CHEBI:142768"/>
    </ligandPart>
</feature>
<dbReference type="GO" id="GO:0004504">
    <property type="term" value="F:peptidylglycine monooxygenase activity"/>
    <property type="evidence" value="ECO:0007669"/>
    <property type="project" value="UniProtKB-EC"/>
</dbReference>
<feature type="binding site" evidence="8">
    <location>
        <position position="174"/>
    </location>
    <ligand>
        <name>Cu(2+)</name>
        <dbReference type="ChEBI" id="CHEBI:29036"/>
        <label>1</label>
        <note>catalytic</note>
    </ligand>
</feature>
<evidence type="ECO:0000256" key="2">
    <source>
        <dbReference type="ARBA" id="ARBA00022723"/>
    </source>
</evidence>
<dbReference type="Gene3D" id="2.60.120.230">
    <property type="match status" value="1"/>
</dbReference>
<evidence type="ECO:0000256" key="6">
    <source>
        <dbReference type="ARBA" id="ARBA00048431"/>
    </source>
</evidence>
<gene>
    <name evidence="12" type="ORF">Ciccas_006631</name>
</gene>
<evidence type="ECO:0000256" key="7">
    <source>
        <dbReference type="PIRSR" id="PIRSR600720-1"/>
    </source>
</evidence>
<keyword evidence="3" id="KW-0732">Signal</keyword>
<comment type="cofactor">
    <cofactor evidence="8">
        <name>Zn(2+)</name>
        <dbReference type="ChEBI" id="CHEBI:29105"/>
    </cofactor>
    <text evidence="8">Binds one Zn(2+) ion per subunit.</text>
</comment>
<keyword evidence="8" id="KW-0106">Calcium</keyword>
<feature type="domain" description="Copper type II ascorbate-dependent monooxygenase C-terminal" evidence="11">
    <location>
        <begin position="130"/>
        <end position="259"/>
    </location>
</feature>
<dbReference type="Pfam" id="PF03712">
    <property type="entry name" value="Cu2_monoox_C"/>
    <property type="match status" value="1"/>
</dbReference>
<evidence type="ECO:0000313" key="13">
    <source>
        <dbReference type="Proteomes" id="UP001626550"/>
    </source>
</evidence>
<feature type="binding site" evidence="8">
    <location>
        <position position="416"/>
    </location>
    <ligand>
        <name>Zn(2+)</name>
        <dbReference type="ChEBI" id="CHEBI:29105"/>
        <note>catalytic</note>
    </ligand>
</feature>
<keyword evidence="8" id="KW-0186">Copper</keyword>
<comment type="caution">
    <text evidence="12">The sequence shown here is derived from an EMBL/GenBank/DDBJ whole genome shotgun (WGS) entry which is preliminary data.</text>
</comment>